<accession>A0A0F5JVY3</accession>
<dbReference type="InterPro" id="IPR029065">
    <property type="entry name" value="Enolase_C-like"/>
</dbReference>
<dbReference type="Pfam" id="PF02746">
    <property type="entry name" value="MR_MLE_N"/>
    <property type="match status" value="1"/>
</dbReference>
<dbReference type="SFLD" id="SFLDS00001">
    <property type="entry name" value="Enolase"/>
    <property type="match status" value="1"/>
</dbReference>
<dbReference type="GO" id="GO:0016829">
    <property type="term" value="F:lyase activity"/>
    <property type="evidence" value="ECO:0007669"/>
    <property type="project" value="UniProtKB-KW"/>
</dbReference>
<dbReference type="InterPro" id="IPR029017">
    <property type="entry name" value="Enolase-like_N"/>
</dbReference>
<sequence length="400" mass="43065">MAKITKIRTLRLAQRPKLLWVEVETDDGRVGLGETFRGATAAEAVIHEVASAQLLGKDARDIAAIADVMGAPYVGYHSAGAEIRAASAIDIALWDLHGQRHGIPVFEALGGAARRSIPVYNTCAGYDYNTSGAGRRVIGGDDAAVGPYDDQIAFERDAGGLAESLLSEGYRAMKIWPFDRFATGDSANQLSTEQIQLGLQPFKDIRDRVGNKIEIMCELHSLWNATTALRICQALEPYDIFWVEDPISKMDDAHALADIRRRTRAPICASETLSGLPAFRNLLAADGVDYVMLDLVWCGGFTGARKIAALAEAYARPLAPHDCTGPIALFAGLHLALHARTAIFQEVVRASLSTWYGDLLTALPVIKDGVVLAPDAPGIGAALQPSVKTRTDCTIRESTV</sequence>
<dbReference type="Gene3D" id="3.30.390.10">
    <property type="entry name" value="Enolase-like, N-terminal domain"/>
    <property type="match status" value="1"/>
</dbReference>
<dbReference type="InterPro" id="IPR036849">
    <property type="entry name" value="Enolase-like_C_sf"/>
</dbReference>
<reference evidence="3 4" key="1">
    <citation type="submission" date="2015-03" db="EMBL/GenBank/DDBJ databases">
        <title>Draft Genome Sequence of Burkholderia andropogonis type strain ICMP2807, isolated from Sorghum bicolor.</title>
        <authorList>
            <person name="Lopes-Santos L."/>
            <person name="Castro D.B."/>
            <person name="Ottoboni L.M."/>
            <person name="Park D."/>
            <person name="Weirc B.S."/>
            <person name="Destefano S.A."/>
        </authorList>
    </citation>
    <scope>NUCLEOTIDE SEQUENCE [LARGE SCALE GENOMIC DNA]</scope>
    <source>
        <strain evidence="3 4">ICMP2807</strain>
    </source>
</reference>
<dbReference type="EMBL" id="LAQU01000042">
    <property type="protein sequence ID" value="KKB61452.1"/>
    <property type="molecule type" value="Genomic_DNA"/>
</dbReference>
<dbReference type="InterPro" id="IPR013342">
    <property type="entry name" value="Mandelate_racemase_C"/>
</dbReference>
<dbReference type="SUPFAM" id="SSF54826">
    <property type="entry name" value="Enolase N-terminal domain-like"/>
    <property type="match status" value="1"/>
</dbReference>
<evidence type="ECO:0000313" key="4">
    <source>
        <dbReference type="Proteomes" id="UP000033618"/>
    </source>
</evidence>
<evidence type="ECO:0000259" key="2">
    <source>
        <dbReference type="SMART" id="SM00922"/>
    </source>
</evidence>
<keyword evidence="4" id="KW-1185">Reference proteome</keyword>
<dbReference type="STRING" id="28092.WM40_23155"/>
<dbReference type="SFLD" id="SFLDG00179">
    <property type="entry name" value="mandelate_racemase"/>
    <property type="match status" value="1"/>
</dbReference>
<dbReference type="InterPro" id="IPR034593">
    <property type="entry name" value="DgoD-like"/>
</dbReference>
<gene>
    <name evidence="3" type="ORF">WM40_23155</name>
</gene>
<dbReference type="Proteomes" id="UP000033618">
    <property type="component" value="Unassembled WGS sequence"/>
</dbReference>
<proteinExistence type="predicted"/>
<dbReference type="RefSeq" id="WP_024905354.1">
    <property type="nucleotide sequence ID" value="NZ_CADFGU010000012.1"/>
</dbReference>
<dbReference type="AlphaFoldDB" id="A0A0F5JVY3"/>
<dbReference type="InterPro" id="IPR013341">
    <property type="entry name" value="Mandelate_racemase_N_dom"/>
</dbReference>
<evidence type="ECO:0000256" key="1">
    <source>
        <dbReference type="ARBA" id="ARBA00023239"/>
    </source>
</evidence>
<dbReference type="Gene3D" id="3.20.20.120">
    <property type="entry name" value="Enolase-like C-terminal domain"/>
    <property type="match status" value="1"/>
</dbReference>
<comment type="caution">
    <text evidence="3">The sequence shown here is derived from an EMBL/GenBank/DDBJ whole genome shotgun (WGS) entry which is preliminary data.</text>
</comment>
<dbReference type="OrthoDB" id="103536at2"/>
<name>A0A0F5JVY3_9BURK</name>
<dbReference type="CDD" id="cd03316">
    <property type="entry name" value="MR_like"/>
    <property type="match status" value="1"/>
</dbReference>
<organism evidence="3 4">
    <name type="scientific">Robbsia andropogonis</name>
    <dbReference type="NCBI Taxonomy" id="28092"/>
    <lineage>
        <taxon>Bacteria</taxon>
        <taxon>Pseudomonadati</taxon>
        <taxon>Pseudomonadota</taxon>
        <taxon>Betaproteobacteria</taxon>
        <taxon>Burkholderiales</taxon>
        <taxon>Burkholderiaceae</taxon>
        <taxon>Robbsia</taxon>
    </lineage>
</organism>
<protein>
    <submittedName>
        <fullName evidence="3">Dehydratase</fullName>
    </submittedName>
</protein>
<dbReference type="PATRIC" id="fig|28092.6.peg.5440"/>
<dbReference type="PANTHER" id="PTHR48080">
    <property type="entry name" value="D-GALACTONATE DEHYDRATASE-RELATED"/>
    <property type="match status" value="1"/>
</dbReference>
<dbReference type="SUPFAM" id="SSF51604">
    <property type="entry name" value="Enolase C-terminal domain-like"/>
    <property type="match status" value="1"/>
</dbReference>
<dbReference type="SMART" id="SM00922">
    <property type="entry name" value="MR_MLE"/>
    <property type="match status" value="1"/>
</dbReference>
<evidence type="ECO:0000313" key="3">
    <source>
        <dbReference type="EMBL" id="KKB61452.1"/>
    </source>
</evidence>
<feature type="domain" description="Mandelate racemase/muconate lactonizing enzyme C-terminal" evidence="2">
    <location>
        <begin position="155"/>
        <end position="266"/>
    </location>
</feature>
<dbReference type="PANTHER" id="PTHR48080:SF2">
    <property type="entry name" value="D-GALACTONATE DEHYDRATASE"/>
    <property type="match status" value="1"/>
</dbReference>
<keyword evidence="1" id="KW-0456">Lyase</keyword>
<dbReference type="Pfam" id="PF13378">
    <property type="entry name" value="MR_MLE_C"/>
    <property type="match status" value="1"/>
</dbReference>